<dbReference type="GO" id="GO:0008270">
    <property type="term" value="F:zinc ion binding"/>
    <property type="evidence" value="ECO:0007669"/>
    <property type="project" value="UniProtKB-KW"/>
</dbReference>
<dbReference type="InterPro" id="IPR001841">
    <property type="entry name" value="Znf_RING"/>
</dbReference>
<dbReference type="SUPFAM" id="SSF48371">
    <property type="entry name" value="ARM repeat"/>
    <property type="match status" value="1"/>
</dbReference>
<evidence type="ECO:0000256" key="5">
    <source>
        <dbReference type="ARBA" id="ARBA00012483"/>
    </source>
</evidence>
<dbReference type="Pfam" id="PF22999">
    <property type="entry name" value="LTN1_E3_ligase_6th"/>
    <property type="match status" value="1"/>
</dbReference>
<evidence type="ECO:0000256" key="14">
    <source>
        <dbReference type="ARBA" id="ARBA00055150"/>
    </source>
</evidence>
<feature type="domain" description="RING-type" evidence="18">
    <location>
        <begin position="1694"/>
        <end position="1741"/>
    </location>
</feature>
<evidence type="ECO:0000256" key="1">
    <source>
        <dbReference type="ARBA" id="ARBA00000900"/>
    </source>
</evidence>
<feature type="region of interest" description="Disordered" evidence="17">
    <location>
        <begin position="486"/>
        <end position="505"/>
    </location>
</feature>
<comment type="caution">
    <text evidence="19">The sequence shown here is derived from an EMBL/GenBank/DDBJ whole genome shotgun (WGS) entry which is preliminary data.</text>
</comment>
<dbReference type="Pfam" id="PF13639">
    <property type="entry name" value="zf-RING_2"/>
    <property type="match status" value="1"/>
</dbReference>
<accession>A0AAW0E799</accession>
<dbReference type="InterPro" id="IPR016024">
    <property type="entry name" value="ARM-type_fold"/>
</dbReference>
<feature type="region of interest" description="Disordered" evidence="17">
    <location>
        <begin position="1"/>
        <end position="60"/>
    </location>
</feature>
<evidence type="ECO:0000256" key="4">
    <source>
        <dbReference type="ARBA" id="ARBA00007997"/>
    </source>
</evidence>
<feature type="compositionally biased region" description="Basic and acidic residues" evidence="17">
    <location>
        <begin position="249"/>
        <end position="266"/>
    </location>
</feature>
<dbReference type="InterPro" id="IPR039795">
    <property type="entry name" value="LTN1/Rkr1"/>
</dbReference>
<comment type="subunit">
    <text evidence="16">Component of the ribosome quality control complex (RQC).</text>
</comment>
<feature type="region of interest" description="Disordered" evidence="17">
    <location>
        <begin position="237"/>
        <end position="266"/>
    </location>
</feature>
<evidence type="ECO:0000256" key="3">
    <source>
        <dbReference type="ARBA" id="ARBA00004906"/>
    </source>
</evidence>
<dbReference type="GO" id="GO:1990116">
    <property type="term" value="P:ribosome-associated ubiquitin-dependent protein catabolic process"/>
    <property type="evidence" value="ECO:0007669"/>
    <property type="project" value="UniProtKB-UniRule"/>
</dbReference>
<comment type="subcellular location">
    <subcellularLocation>
        <location evidence="2">Cytoplasm</location>
        <location evidence="2">Cytosol</location>
    </subcellularLocation>
</comment>
<protein>
    <recommendedName>
        <fullName evidence="6 16">E3 ubiquitin-protein ligase listerin</fullName>
        <ecNumber evidence="5 16">2.3.2.27</ecNumber>
    </recommendedName>
    <alternativeName>
        <fullName evidence="16">RING-type E3 ubiquitin transferase listerin</fullName>
    </alternativeName>
</protein>
<organism evidence="19 20">
    <name type="scientific">Favolaschia claudopus</name>
    <dbReference type="NCBI Taxonomy" id="2862362"/>
    <lineage>
        <taxon>Eukaryota</taxon>
        <taxon>Fungi</taxon>
        <taxon>Dikarya</taxon>
        <taxon>Basidiomycota</taxon>
        <taxon>Agaricomycotina</taxon>
        <taxon>Agaricomycetes</taxon>
        <taxon>Agaricomycetidae</taxon>
        <taxon>Agaricales</taxon>
        <taxon>Marasmiineae</taxon>
        <taxon>Mycenaceae</taxon>
        <taxon>Favolaschia</taxon>
    </lineage>
</organism>
<keyword evidence="9 16" id="KW-0479">Metal-binding</keyword>
<dbReference type="SUPFAM" id="SSF57850">
    <property type="entry name" value="RING/U-box"/>
    <property type="match status" value="1"/>
</dbReference>
<keyword evidence="11 15" id="KW-0863">Zinc-finger</keyword>
<dbReference type="Pfam" id="PF23009">
    <property type="entry name" value="UBC_like"/>
    <property type="match status" value="1"/>
</dbReference>
<evidence type="ECO:0000313" key="19">
    <source>
        <dbReference type="EMBL" id="KAK7059773.1"/>
    </source>
</evidence>
<keyword evidence="10" id="KW-0677">Repeat</keyword>
<sequence length="1745" mass="189680">MPPKSSSASSGTRKKHARKAVAAGGGQQLPEPQQKSDRKSKKHRSDPPRPKVYIAPVKPTAANPDPLDAIPGLSNRLPPTLLVVLRSLGKKAVVTRAKALEELGAGWVSKIADDDEGIEVYALKDALPVWLHHLPSLLVHPSRRIRLLSAQTHSALLASAILHPSLVEDVPEIVRGVWALAAYDSERAVASVVSQSPVEDNDGVVQFIERVILHPDEVYDQLNPPAPSIPDSVVAKGAKHPQAQAGKRPAMEAEVTSRKADDQEESAFDRRARLRIAAFGALKGILETTTSTLPPFLASPSLWSALQDTDAYSLSSANDDDTEGLPEDDLTSPPAIDSEADTLPLGRAQPVLRRAAWSLLGAVLTASSLPSAILQTLAHTVLPALWTEADAGVQRDGAMWKGGVGLVRSHSEIWTAERFQVFLRHFISRACNSSASNTSAAEAGYGAVVLILGGVPDSILLAPGQETLLFEAFWAALGGPPSLEAAVDQDRAHEESSLAEKRTPAPALTSALPPARARAGAAFASALLECGIFIVKRTRAKAPNSEIEDDSHGGHKYMLNQEMKRVWVALGGALPRQEENKPRLYIDARRAADILCETLYAAAGVGGDLLNTTLETLGACVRAGGPPALICAVIGALLRGNTAEDSNGVEQLGDNAQPLTKVSAEARMRAYAQKLRADVLRGAAEREDQMLLVQALKTFGGGDEVWVDGVGEALDALLTRRSYALLLIAPQLLFAYLKHRTCPRQRLWVSLLREIATHPEAIADALTAVVGESVLDELSAVDRETVSPGPLDALFANDQPLPVPPSLLVRVLQRGPALLSTSAIQTTISRIVQRFADRVEGALAGSSRDDEAFTADLELLLGVPNVTRTHAAALLPAVYVFAYVLSGPGHAVTMARTFWVRWKDSNADEAADVIAEVKRRLNVLVRSTDVYVTPEDVLNALSEGTLGASGDIAKDLFPSRTELNDMLERIPADPPASSLAVLHPHLPPASAIQQHKPAPAHDARGLATYSRIVAGLLHALTADRRAARDNVWALRHVLFLELAAEDAIAVPAALNALFDESVERTSLEGIVERAQQLTAYILTAMAEDGWRAPALDTLNAGKPIVGGGALSALLVEVVESARRTDGVRECRVLNRILRHVLQDADKAEADLWIGLARKMEKNAPETCIAIVSAVSASNLEPLRLDRYRNELAADLLGVSASKANTQGLLTLRKLAASAPSGDSDVVFLPQQRSVNIFKACQQWIASDEEMDEELESTMTLVFYHLAPLLQNVPGTHWDLIFDVVETNIESVAWTNEETLVTLARTLRLILLIQDLTLTNKTLRASWEERQMQILTMVRDMAAGQLDDVVPSSPRSTCRELVVQIVQDLPPSLITEDTLPKMCHLLVDPSVDVQKMTYQLLTVAARKRTEHFVIEAGVDVDATVKADLPPELLDILQMSLNLNEGEVLDLDESLIFGYLLGWMVVFDLFSDASLKVRLSYIDQLRTLKIIATSFIPNLLGILGVDQGIPKAFKLDMWIVEEYFVQLYESGSTWSLQVLAAHLYYRALLTVPSLIYNWVLDCKDRQLSSSIATYTSLYFSPVIIRAELAHVKSPDAAAELASDNLTVKVAPAVNEVMASYLVDEHQLEIKLKIPSDWPLRKIEVKDVQRVGVDEPRWRAWILAVQQTLWSQNGRIVDGLGSFKKNVTGYFEGQVECAICYSIISVLDGSLPKKPCKTCKNRFHSSCLYKWFSTSHSSSCPLCRSDIM</sequence>
<keyword evidence="13 16" id="KW-0862">Zinc</keyword>
<feature type="compositionally biased region" description="Basic and acidic residues" evidence="17">
    <location>
        <begin position="488"/>
        <end position="503"/>
    </location>
</feature>
<dbReference type="GO" id="GO:0005829">
    <property type="term" value="C:cytosol"/>
    <property type="evidence" value="ECO:0007669"/>
    <property type="project" value="UniProtKB-SubCell"/>
</dbReference>
<dbReference type="InterPro" id="IPR054476">
    <property type="entry name" value="Ltn1_N"/>
</dbReference>
<evidence type="ECO:0000256" key="6">
    <source>
        <dbReference type="ARBA" id="ARBA00017157"/>
    </source>
</evidence>
<evidence type="ECO:0000313" key="20">
    <source>
        <dbReference type="Proteomes" id="UP001362999"/>
    </source>
</evidence>
<comment type="catalytic activity">
    <reaction evidence="1 16">
        <text>S-ubiquitinyl-[E2 ubiquitin-conjugating enzyme]-L-cysteine + [acceptor protein]-L-lysine = [E2 ubiquitin-conjugating enzyme]-L-cysteine + N(6)-ubiquitinyl-[acceptor protein]-L-lysine.</text>
        <dbReference type="EC" id="2.3.2.27"/>
    </reaction>
</comment>
<evidence type="ECO:0000256" key="12">
    <source>
        <dbReference type="ARBA" id="ARBA00022786"/>
    </source>
</evidence>
<evidence type="ECO:0000256" key="2">
    <source>
        <dbReference type="ARBA" id="ARBA00004514"/>
    </source>
</evidence>
<reference evidence="19 20" key="1">
    <citation type="journal article" date="2024" name="J Genomics">
        <title>Draft genome sequencing and assembly of Favolaschia claudopus CIRM-BRFM 2984 isolated from oak limbs.</title>
        <authorList>
            <person name="Navarro D."/>
            <person name="Drula E."/>
            <person name="Chaduli D."/>
            <person name="Cazenave R."/>
            <person name="Ahrendt S."/>
            <person name="Wang J."/>
            <person name="Lipzen A."/>
            <person name="Daum C."/>
            <person name="Barry K."/>
            <person name="Grigoriev I.V."/>
            <person name="Favel A."/>
            <person name="Rosso M.N."/>
            <person name="Martin F."/>
        </authorList>
    </citation>
    <scope>NUCLEOTIDE SEQUENCE [LARGE SCALE GENOMIC DNA]</scope>
    <source>
        <strain evidence="19 20">CIRM-BRFM 2984</strain>
    </source>
</reference>
<keyword evidence="7" id="KW-0963">Cytoplasm</keyword>
<dbReference type="GO" id="GO:0061630">
    <property type="term" value="F:ubiquitin protein ligase activity"/>
    <property type="evidence" value="ECO:0007669"/>
    <property type="project" value="UniProtKB-UniRule"/>
</dbReference>
<dbReference type="PROSITE" id="PS50089">
    <property type="entry name" value="ZF_RING_2"/>
    <property type="match status" value="1"/>
</dbReference>
<dbReference type="InterPro" id="IPR054477">
    <property type="entry name" value="LTN1_E3_ligase_6th"/>
</dbReference>
<dbReference type="Proteomes" id="UP001362999">
    <property type="component" value="Unassembled WGS sequence"/>
</dbReference>
<dbReference type="InterPro" id="IPR013083">
    <property type="entry name" value="Znf_RING/FYVE/PHD"/>
</dbReference>
<comment type="similarity">
    <text evidence="4 16">Belongs to the LTN1 family.</text>
</comment>
<evidence type="ECO:0000256" key="9">
    <source>
        <dbReference type="ARBA" id="ARBA00022723"/>
    </source>
</evidence>
<dbReference type="InterPro" id="IPR039804">
    <property type="entry name" value="RING-CH-C4HC3_LTN1"/>
</dbReference>
<dbReference type="FunFam" id="3.30.40.10:FF:000038">
    <property type="entry name" value="E3 ubiquitin-protein ligase listerin"/>
    <property type="match status" value="1"/>
</dbReference>
<proteinExistence type="inferred from homology"/>
<dbReference type="CDD" id="cd16491">
    <property type="entry name" value="RING-CH-C4HC3_LTN1"/>
    <property type="match status" value="1"/>
</dbReference>
<keyword evidence="12 16" id="KW-0833">Ubl conjugation pathway</keyword>
<keyword evidence="20" id="KW-1185">Reference proteome</keyword>
<dbReference type="SMART" id="SM00744">
    <property type="entry name" value="RINGv"/>
    <property type="match status" value="1"/>
</dbReference>
<dbReference type="GO" id="GO:0043023">
    <property type="term" value="F:ribosomal large subunit binding"/>
    <property type="evidence" value="ECO:0007669"/>
    <property type="project" value="TreeGrafter"/>
</dbReference>
<evidence type="ECO:0000256" key="15">
    <source>
        <dbReference type="PROSITE-ProRule" id="PRU00175"/>
    </source>
</evidence>
<feature type="compositionally biased region" description="Polar residues" evidence="17">
    <location>
        <begin position="1"/>
        <end position="11"/>
    </location>
</feature>
<dbReference type="InterPro" id="IPR011016">
    <property type="entry name" value="Znf_RING-CH"/>
</dbReference>
<evidence type="ECO:0000256" key="10">
    <source>
        <dbReference type="ARBA" id="ARBA00022737"/>
    </source>
</evidence>
<feature type="region of interest" description="Disordered" evidence="17">
    <location>
        <begin position="314"/>
        <end position="342"/>
    </location>
</feature>
<keyword evidence="8 16" id="KW-0808">Transferase</keyword>
<comment type="pathway">
    <text evidence="3 16">Protein modification; protein ubiquitination.</text>
</comment>
<evidence type="ECO:0000259" key="18">
    <source>
        <dbReference type="PROSITE" id="PS50089"/>
    </source>
</evidence>
<evidence type="ECO:0000256" key="17">
    <source>
        <dbReference type="SAM" id="MobiDB-lite"/>
    </source>
</evidence>
<dbReference type="Gene3D" id="3.30.40.10">
    <property type="entry name" value="Zinc/RING finger domain, C3HC4 (zinc finger)"/>
    <property type="match status" value="1"/>
</dbReference>
<name>A0AAW0E799_9AGAR</name>
<dbReference type="Pfam" id="PF22958">
    <property type="entry name" value="Ltn1_1st"/>
    <property type="match status" value="1"/>
</dbReference>
<dbReference type="EC" id="2.3.2.27" evidence="5 16"/>
<dbReference type="SMART" id="SM01197">
    <property type="entry name" value="FANCL_C"/>
    <property type="match status" value="1"/>
</dbReference>
<feature type="compositionally biased region" description="Acidic residues" evidence="17">
    <location>
        <begin position="318"/>
        <end position="330"/>
    </location>
</feature>
<dbReference type="PANTHER" id="PTHR12389">
    <property type="entry name" value="ZINC FINGER PROTEIN 294"/>
    <property type="match status" value="1"/>
</dbReference>
<dbReference type="InterPro" id="IPR054478">
    <property type="entry name" value="LTN1_UBC"/>
</dbReference>
<evidence type="ECO:0000256" key="16">
    <source>
        <dbReference type="RuleBase" id="RU367090"/>
    </source>
</evidence>
<evidence type="ECO:0000256" key="13">
    <source>
        <dbReference type="ARBA" id="ARBA00022833"/>
    </source>
</evidence>
<comment type="function">
    <text evidence="16">E3 ubiquitin-protein ligase. Component of the ribosome quality control complex (RQC), a ribosome-associated complex that mediates ubiquitination and extraction of incompletely synthesized nascent chains for proteasomal degradation.</text>
</comment>
<comment type="function">
    <text evidence="14">E3 ubiquitin-protein ligase component of the ribosome quality control complex (RQC), a ribosome-associated complex that mediates ubiquitination and extraction of incompletely synthesized nascent chains for proteasomal degradation. Mediates ubiquitination of proteins derived from mRNAs lacking stop codons (non-stop proteins) and other translation arrest products induced by poly-lysine sequences and tandem rare codons. Ubiquitination leads to CDC48 recruitment for extraction and degradation of the incomplete translation product. May indirectly play a role in chromatin function and transcription.</text>
</comment>
<dbReference type="GO" id="GO:0072344">
    <property type="term" value="P:rescue of stalled ribosome"/>
    <property type="evidence" value="ECO:0007669"/>
    <property type="project" value="UniProtKB-UniRule"/>
</dbReference>
<evidence type="ECO:0000256" key="11">
    <source>
        <dbReference type="ARBA" id="ARBA00022771"/>
    </source>
</evidence>
<dbReference type="EMBL" id="JAWWNJ010000003">
    <property type="protein sequence ID" value="KAK7059773.1"/>
    <property type="molecule type" value="Genomic_DNA"/>
</dbReference>
<dbReference type="GO" id="GO:1990112">
    <property type="term" value="C:RQC complex"/>
    <property type="evidence" value="ECO:0007669"/>
    <property type="project" value="UniProtKB-UniRule"/>
</dbReference>
<evidence type="ECO:0000256" key="7">
    <source>
        <dbReference type="ARBA" id="ARBA00022490"/>
    </source>
</evidence>
<dbReference type="PANTHER" id="PTHR12389:SF0">
    <property type="entry name" value="E3 UBIQUITIN-PROTEIN LIGASE LISTERIN"/>
    <property type="match status" value="1"/>
</dbReference>
<gene>
    <name evidence="19" type="ORF">R3P38DRAFT_2837789</name>
</gene>
<evidence type="ECO:0000256" key="8">
    <source>
        <dbReference type="ARBA" id="ARBA00022679"/>
    </source>
</evidence>